<dbReference type="Pfam" id="PF13306">
    <property type="entry name" value="LRR_5"/>
    <property type="match status" value="3"/>
</dbReference>
<dbReference type="PANTHER" id="PTHR45661">
    <property type="entry name" value="SURFACE ANTIGEN"/>
    <property type="match status" value="1"/>
</dbReference>
<name>A0ABV1HU83_9FIRM</name>
<dbReference type="InterPro" id="IPR053139">
    <property type="entry name" value="Surface_bspA-like"/>
</dbReference>
<organism evidence="2 3">
    <name type="scientific">Ruminococcoides intestinihominis</name>
    <dbReference type="NCBI Taxonomy" id="3133161"/>
    <lineage>
        <taxon>Bacteria</taxon>
        <taxon>Bacillati</taxon>
        <taxon>Bacillota</taxon>
        <taxon>Clostridia</taxon>
        <taxon>Eubacteriales</taxon>
        <taxon>Oscillospiraceae</taxon>
        <taxon>Ruminococcoides</taxon>
    </lineage>
</organism>
<accession>A0ABV1HU83</accession>
<dbReference type="InterPro" id="IPR026906">
    <property type="entry name" value="LRR_5"/>
</dbReference>
<comment type="caution">
    <text evidence="2">The sequence shown here is derived from an EMBL/GenBank/DDBJ whole genome shotgun (WGS) entry which is preliminary data.</text>
</comment>
<feature type="chain" id="PRO_5047418321" evidence="1">
    <location>
        <begin position="31"/>
        <end position="609"/>
    </location>
</feature>
<dbReference type="InterPro" id="IPR032675">
    <property type="entry name" value="LRR_dom_sf"/>
</dbReference>
<dbReference type="RefSeq" id="WP_022504966.1">
    <property type="nucleotide sequence ID" value="NZ_JBBMEY010000023.1"/>
</dbReference>
<proteinExistence type="predicted"/>
<evidence type="ECO:0000256" key="1">
    <source>
        <dbReference type="SAM" id="SignalP"/>
    </source>
</evidence>
<gene>
    <name evidence="2" type="ORF">ABFO16_04010</name>
</gene>
<evidence type="ECO:0000313" key="3">
    <source>
        <dbReference type="Proteomes" id="UP001478133"/>
    </source>
</evidence>
<dbReference type="Proteomes" id="UP001478133">
    <property type="component" value="Unassembled WGS sequence"/>
</dbReference>
<keyword evidence="3" id="KW-1185">Reference proteome</keyword>
<sequence>MKLFKKGFALVMAMLIVSSAFTVMPLTTSAATNNNVSVSASSTKSGKCGKNVKWTYKNNVLTIYGKGKMTSKIPRKVAFNAKKIIVKNGVTNINKLRVSEDYDRAMDQDLDYKNYKLEEVEIADSVTESGNLVFCYCTKLKKIKFSANATSLGCMSIPACIESVTLPKKIEVIDSRTFKDCKKLRNVKLPSSLNAIYAKAFEGCTNLKEINLPKKLELLDSSAFSDCKSLKKVDLPKKIKKIGANPFSGCDKLSKITLDKSNKRYKVVGNTLFDKYLKRIVLYIPNNKKTTYTVPSNVKEIGKDAFKGNKNLKTIKMSDSVTSIGTCAFAETTKLRNVKLSNKITFWGDKAFNKSNIYNVKSNWKDNILYCDNAVVSCKNKTKIANIKKGSKYILSNVFSFSPISKLTIPSGVTYIGKSAFSYCTNLKKVDIPNSVTQMNKFAFYYCSSLSKVKLSDNLTDIPYGAFTFCKSLTKITFPKNLKNIGEEAFFGCEKIPEIILPSKVEFIDESAFANCFNLSKLTLNEGLLGIGAYAFELNKKLKKVTIPKSVFSIDECALGYLDGGTYFYPPVGDSGENRDDSFKFTVYKGTEGESYAYYNGFKNYTVIE</sequence>
<dbReference type="PANTHER" id="PTHR45661:SF3">
    <property type="entry name" value="IG-LIKE DOMAIN-CONTAINING PROTEIN"/>
    <property type="match status" value="1"/>
</dbReference>
<dbReference type="SUPFAM" id="SSF52058">
    <property type="entry name" value="L domain-like"/>
    <property type="match status" value="2"/>
</dbReference>
<dbReference type="Gene3D" id="3.80.10.10">
    <property type="entry name" value="Ribonuclease Inhibitor"/>
    <property type="match status" value="4"/>
</dbReference>
<feature type="signal peptide" evidence="1">
    <location>
        <begin position="1"/>
        <end position="30"/>
    </location>
</feature>
<dbReference type="EMBL" id="JBBMFI010000010">
    <property type="protein sequence ID" value="MEQ2565397.1"/>
    <property type="molecule type" value="Genomic_DNA"/>
</dbReference>
<protein>
    <submittedName>
        <fullName evidence="2">Leucine-rich repeat domain-containing protein</fullName>
    </submittedName>
</protein>
<keyword evidence="1" id="KW-0732">Signal</keyword>
<reference evidence="2 3" key="1">
    <citation type="submission" date="2024-03" db="EMBL/GenBank/DDBJ databases">
        <title>Human intestinal bacterial collection.</title>
        <authorList>
            <person name="Pauvert C."/>
            <person name="Hitch T.C.A."/>
            <person name="Clavel T."/>
        </authorList>
    </citation>
    <scope>NUCLEOTIDE SEQUENCE [LARGE SCALE GENOMIC DNA]</scope>
    <source>
        <strain evidence="2 3">CLA-AP-H18</strain>
    </source>
</reference>
<evidence type="ECO:0000313" key="2">
    <source>
        <dbReference type="EMBL" id="MEQ2565397.1"/>
    </source>
</evidence>